<evidence type="ECO:0000256" key="2">
    <source>
        <dbReference type="PIRSR" id="PIRSR005962-1"/>
    </source>
</evidence>
<feature type="binding site" evidence="2">
    <location>
        <position position="136"/>
    </location>
    <ligand>
        <name>Mn(2+)</name>
        <dbReference type="ChEBI" id="CHEBI:29035"/>
        <label>2</label>
    </ligand>
</feature>
<dbReference type="GO" id="GO:0050118">
    <property type="term" value="F:N-acetyldiaminopimelate deacetylase activity"/>
    <property type="evidence" value="ECO:0007669"/>
    <property type="project" value="UniProtKB-ARBA"/>
</dbReference>
<dbReference type="PIRSF" id="PIRSF005962">
    <property type="entry name" value="Pept_M20D_amidohydro"/>
    <property type="match status" value="1"/>
</dbReference>
<evidence type="ECO:0000259" key="3">
    <source>
        <dbReference type="Pfam" id="PF07687"/>
    </source>
</evidence>
<feature type="binding site" evidence="2">
    <location>
        <position position="162"/>
    </location>
    <ligand>
        <name>Mn(2+)</name>
        <dbReference type="ChEBI" id="CHEBI:29035"/>
        <label>2</label>
    </ligand>
</feature>
<dbReference type="SUPFAM" id="SSF55031">
    <property type="entry name" value="Bacterial exopeptidase dimerisation domain"/>
    <property type="match status" value="1"/>
</dbReference>
<dbReference type="PANTHER" id="PTHR11014:SF63">
    <property type="entry name" value="METALLOPEPTIDASE, PUTATIVE (AFU_ORTHOLOGUE AFUA_6G09600)-RELATED"/>
    <property type="match status" value="1"/>
</dbReference>
<dbReference type="InterPro" id="IPR036264">
    <property type="entry name" value="Bact_exopeptidase_dim_dom"/>
</dbReference>
<proteinExistence type="predicted"/>
<keyword evidence="1 4" id="KW-0378">Hydrolase</keyword>
<evidence type="ECO:0000256" key="1">
    <source>
        <dbReference type="ARBA" id="ARBA00022801"/>
    </source>
</evidence>
<dbReference type="Pfam" id="PF01546">
    <property type="entry name" value="Peptidase_M20"/>
    <property type="match status" value="1"/>
</dbReference>
<dbReference type="Proteomes" id="UP000184442">
    <property type="component" value="Unassembled WGS sequence"/>
</dbReference>
<comment type="cofactor">
    <cofactor evidence="2">
        <name>Mn(2+)</name>
        <dbReference type="ChEBI" id="CHEBI:29035"/>
    </cofactor>
    <text evidence="2">The Mn(2+) ion enhances activity.</text>
</comment>
<feature type="domain" description="Peptidase M20 dimerisation" evidence="3">
    <location>
        <begin position="186"/>
        <end position="277"/>
    </location>
</feature>
<dbReference type="GO" id="GO:0046872">
    <property type="term" value="F:metal ion binding"/>
    <property type="evidence" value="ECO:0007669"/>
    <property type="project" value="UniProtKB-KW"/>
</dbReference>
<dbReference type="GO" id="GO:0019877">
    <property type="term" value="P:diaminopimelate biosynthetic process"/>
    <property type="evidence" value="ECO:0007669"/>
    <property type="project" value="UniProtKB-ARBA"/>
</dbReference>
<protein>
    <submittedName>
        <fullName evidence="4">Amidohydrolase</fullName>
    </submittedName>
</protein>
<dbReference type="PANTHER" id="PTHR11014">
    <property type="entry name" value="PEPTIDASE M20 FAMILY MEMBER"/>
    <property type="match status" value="1"/>
</dbReference>
<dbReference type="InterPro" id="IPR017439">
    <property type="entry name" value="Amidohydrolase"/>
</dbReference>
<keyword evidence="2" id="KW-0464">Manganese</keyword>
<reference evidence="4 5" key="1">
    <citation type="submission" date="2016-11" db="EMBL/GenBank/DDBJ databases">
        <authorList>
            <person name="Jaros S."/>
            <person name="Januszkiewicz K."/>
            <person name="Wedrychowicz H."/>
        </authorList>
    </citation>
    <scope>NUCLEOTIDE SEQUENCE [LARGE SCALE GENOMIC DNA]</scope>
    <source>
        <strain evidence="4 5">DSM 19022</strain>
    </source>
</reference>
<evidence type="ECO:0000313" key="4">
    <source>
        <dbReference type="EMBL" id="SHI76608.1"/>
    </source>
</evidence>
<gene>
    <name evidence="4" type="ORF">SAMN02745176_01288</name>
</gene>
<dbReference type="AlphaFoldDB" id="A0A1M6DUC2"/>
<dbReference type="NCBIfam" id="TIGR01891">
    <property type="entry name" value="amidohydrolases"/>
    <property type="match status" value="1"/>
</dbReference>
<dbReference type="FunFam" id="3.30.70.360:FF:000001">
    <property type="entry name" value="N-acetyldiaminopimelate deacetylase"/>
    <property type="match status" value="1"/>
</dbReference>
<keyword evidence="5" id="KW-1185">Reference proteome</keyword>
<dbReference type="SUPFAM" id="SSF53187">
    <property type="entry name" value="Zn-dependent exopeptidases"/>
    <property type="match status" value="1"/>
</dbReference>
<sequence length="391" mass="43060">MMDFLKKAMEHKKKLIDIRRDFHKEPELGLEEYKTSQKIKGYLESMGIEYRSVAKTGIKAVIRGKGSKTIALRADMDALPIEEKAQHEYKSQIPGKMHACGHDAHMAVLLGAAMILKDMENELNGNVVLLFEPAEETVGGAKLMIEEGVLEDPHVDAVIGLHVGENLQCGTIGLKSGAVNAASNPFSVKIRGKGAHGAHPDMGIDPITITCNIINALQTMISRETSPTEPAVLTIGAIHAGTAENVIPDEVEFKGTIRTLSMEHRQFMKSRFREIVEGVSASMRGSAEINIIDGYPCTYNDDMMLKLAWETAPELIHSDKIIELKEPSMGVESFAYFSMERPSLYYVLGCGNKEKGIIYPGHNSRFDIDEDCLPLGSALQALLAYNFLNKK</sequence>
<feature type="binding site" evidence="2">
    <location>
        <position position="102"/>
    </location>
    <ligand>
        <name>Mn(2+)</name>
        <dbReference type="ChEBI" id="CHEBI:29035"/>
        <label>2</label>
    </ligand>
</feature>
<evidence type="ECO:0000313" key="5">
    <source>
        <dbReference type="Proteomes" id="UP000184442"/>
    </source>
</evidence>
<dbReference type="EMBL" id="FQZS01000007">
    <property type="protein sequence ID" value="SHI76608.1"/>
    <property type="molecule type" value="Genomic_DNA"/>
</dbReference>
<dbReference type="Gene3D" id="3.40.630.10">
    <property type="entry name" value="Zn peptidases"/>
    <property type="match status" value="1"/>
</dbReference>
<dbReference type="InterPro" id="IPR011650">
    <property type="entry name" value="Peptidase_M20_dimer"/>
</dbReference>
<dbReference type="STRING" id="1122184.SAMN02745176_01288"/>
<feature type="binding site" evidence="2">
    <location>
        <position position="362"/>
    </location>
    <ligand>
        <name>Mn(2+)</name>
        <dbReference type="ChEBI" id="CHEBI:29035"/>
        <label>2</label>
    </ligand>
</feature>
<keyword evidence="2" id="KW-0479">Metal-binding</keyword>
<dbReference type="Pfam" id="PF07687">
    <property type="entry name" value="M20_dimer"/>
    <property type="match status" value="1"/>
</dbReference>
<accession>A0A1M6DUC2</accession>
<name>A0A1M6DUC2_9FIRM</name>
<dbReference type="Gene3D" id="3.30.70.360">
    <property type="match status" value="1"/>
</dbReference>
<dbReference type="InterPro" id="IPR002933">
    <property type="entry name" value="Peptidase_M20"/>
</dbReference>
<dbReference type="CDD" id="cd03886">
    <property type="entry name" value="M20_Acy1"/>
    <property type="match status" value="1"/>
</dbReference>
<organism evidence="4 5">
    <name type="scientific">Lutispora thermophila DSM 19022</name>
    <dbReference type="NCBI Taxonomy" id="1122184"/>
    <lineage>
        <taxon>Bacteria</taxon>
        <taxon>Bacillati</taxon>
        <taxon>Bacillota</taxon>
        <taxon>Clostridia</taxon>
        <taxon>Lutisporales</taxon>
        <taxon>Lutisporaceae</taxon>
        <taxon>Lutispora</taxon>
    </lineage>
</organism>
<feature type="binding site" evidence="2">
    <location>
        <position position="100"/>
    </location>
    <ligand>
        <name>Mn(2+)</name>
        <dbReference type="ChEBI" id="CHEBI:29035"/>
        <label>2</label>
    </ligand>
</feature>